<dbReference type="EMBL" id="CAQQ02377241">
    <property type="status" value="NOT_ANNOTATED_CDS"/>
    <property type="molecule type" value="Genomic_DNA"/>
</dbReference>
<dbReference type="OMA" id="TDHENPP"/>
<comment type="subcellular location">
    <subcellularLocation>
        <location evidence="1 6">Cytoplasmic vesicle membrane</location>
        <topology evidence="1 6">Peripheral membrane protein</topology>
        <orientation evidence="1 6">Cytoplasmic side</orientation>
    </subcellularLocation>
    <subcellularLocation>
        <location evidence="6">Membrane</location>
        <location evidence="6">Coated pit</location>
        <topology evidence="6">Peripheral membrane protein</topology>
        <orientation evidence="6">Cytoplasmic side</orientation>
    </subcellularLocation>
    <text evidence="6">Cytoplasmic face of coated pits and vesicles.</text>
</comment>
<dbReference type="STRING" id="36166.T1H0J0"/>
<dbReference type="GO" id="GO:0099631">
    <property type="term" value="C:postsynaptic endocytic zone cytoplasmic component"/>
    <property type="evidence" value="ECO:0007669"/>
    <property type="project" value="TreeGrafter"/>
</dbReference>
<evidence type="ECO:0000256" key="6">
    <source>
        <dbReference type="RuleBase" id="RU363137"/>
    </source>
</evidence>
<dbReference type="PANTHER" id="PTHR10639:SF7">
    <property type="entry name" value="CLATHRIN LIGHT CHAIN"/>
    <property type="match status" value="1"/>
</dbReference>
<dbReference type="GO" id="GO:0030132">
    <property type="term" value="C:clathrin coat of coated pit"/>
    <property type="evidence" value="ECO:0007669"/>
    <property type="project" value="InterPro"/>
</dbReference>
<organism evidence="8 9">
    <name type="scientific">Megaselia scalaris</name>
    <name type="common">Humpbacked fly</name>
    <name type="synonym">Phora scalaris</name>
    <dbReference type="NCBI Taxonomy" id="36166"/>
    <lineage>
        <taxon>Eukaryota</taxon>
        <taxon>Metazoa</taxon>
        <taxon>Ecdysozoa</taxon>
        <taxon>Arthropoda</taxon>
        <taxon>Hexapoda</taxon>
        <taxon>Insecta</taxon>
        <taxon>Pterygota</taxon>
        <taxon>Neoptera</taxon>
        <taxon>Endopterygota</taxon>
        <taxon>Diptera</taxon>
        <taxon>Brachycera</taxon>
        <taxon>Muscomorpha</taxon>
        <taxon>Platypezoidea</taxon>
        <taxon>Phoridae</taxon>
        <taxon>Megaseliini</taxon>
        <taxon>Megaselia</taxon>
    </lineage>
</organism>
<dbReference type="InterPro" id="IPR000996">
    <property type="entry name" value="Clathrin_L-chain"/>
</dbReference>
<evidence type="ECO:0000256" key="2">
    <source>
        <dbReference type="ARBA" id="ARBA00005263"/>
    </source>
</evidence>
<accession>T1H0J0</accession>
<dbReference type="GO" id="GO:0030130">
    <property type="term" value="C:clathrin coat of trans-Golgi network vesicle"/>
    <property type="evidence" value="ECO:0007669"/>
    <property type="project" value="InterPro"/>
</dbReference>
<dbReference type="GO" id="GO:0030672">
    <property type="term" value="C:synaptic vesicle membrane"/>
    <property type="evidence" value="ECO:0007669"/>
    <property type="project" value="TreeGrafter"/>
</dbReference>
<evidence type="ECO:0000313" key="9">
    <source>
        <dbReference type="Proteomes" id="UP000015102"/>
    </source>
</evidence>
<feature type="region of interest" description="Disordered" evidence="7">
    <location>
        <begin position="120"/>
        <end position="141"/>
    </location>
</feature>
<feature type="compositionally biased region" description="Basic and acidic residues" evidence="7">
    <location>
        <begin position="57"/>
        <end position="68"/>
    </location>
</feature>
<dbReference type="PANTHER" id="PTHR10639">
    <property type="entry name" value="CLATHRIN LIGHT CHAIN"/>
    <property type="match status" value="1"/>
</dbReference>
<keyword evidence="3 6" id="KW-0472">Membrane</keyword>
<proteinExistence type="inferred from homology"/>
<evidence type="ECO:0000256" key="7">
    <source>
        <dbReference type="SAM" id="MobiDB-lite"/>
    </source>
</evidence>
<reference evidence="8" key="2">
    <citation type="submission" date="2015-06" db="UniProtKB">
        <authorList>
            <consortium name="EnsemblMetazoa"/>
        </authorList>
    </citation>
    <scope>IDENTIFICATION</scope>
</reference>
<dbReference type="Pfam" id="PF01086">
    <property type="entry name" value="Clathrin_lg_ch"/>
    <property type="match status" value="1"/>
</dbReference>
<keyword evidence="5 6" id="KW-0968">Cytoplasmic vesicle</keyword>
<comment type="similarity">
    <text evidence="2 6">Belongs to the clathrin light chain family.</text>
</comment>
<evidence type="ECO:0000256" key="3">
    <source>
        <dbReference type="ARBA" id="ARBA00023136"/>
    </source>
</evidence>
<evidence type="ECO:0000313" key="8">
    <source>
        <dbReference type="EnsemblMetazoa" id="MESCA009669-PA"/>
    </source>
</evidence>
<dbReference type="GO" id="GO:0032050">
    <property type="term" value="F:clathrin heavy chain binding"/>
    <property type="evidence" value="ECO:0007669"/>
    <property type="project" value="TreeGrafter"/>
</dbReference>
<comment type="function">
    <text evidence="6">Clathrin is the major protein of the polyhedral coat of coated pits and vesicles.</text>
</comment>
<keyword evidence="4 6" id="KW-0168">Coated pit</keyword>
<evidence type="ECO:0000256" key="5">
    <source>
        <dbReference type="ARBA" id="ARBA00023329"/>
    </source>
</evidence>
<dbReference type="EnsemblMetazoa" id="MESCA009669-RA">
    <property type="protein sequence ID" value="MESCA009669-PA"/>
    <property type="gene ID" value="MESCA009669"/>
</dbReference>
<sequence>MDFDTNFEEDPAAEFLAREQSNLAGIADEFASETTATQNVDPVIKAESPTESFEMIPTDHENPPPVRVEPEKIKKWREEQKIRLEEKDRQEELKKQELLEQSKAELADWLKQTEEAIAKTKAASRSAEKDEIFENSDDSDK</sequence>
<name>T1H0J0_MEGSC</name>
<keyword evidence="9" id="KW-1185">Reference proteome</keyword>
<evidence type="ECO:0000256" key="4">
    <source>
        <dbReference type="ARBA" id="ARBA00023176"/>
    </source>
</evidence>
<dbReference type="GO" id="GO:0005198">
    <property type="term" value="F:structural molecule activity"/>
    <property type="evidence" value="ECO:0007669"/>
    <property type="project" value="InterPro"/>
</dbReference>
<dbReference type="Proteomes" id="UP000015102">
    <property type="component" value="Unassembled WGS sequence"/>
</dbReference>
<feature type="region of interest" description="Disordered" evidence="7">
    <location>
        <begin position="48"/>
        <end position="68"/>
    </location>
</feature>
<dbReference type="AlphaFoldDB" id="T1H0J0"/>
<dbReference type="HOGENOM" id="CLU_091462_0_0_1"/>
<protein>
    <recommendedName>
        <fullName evidence="6">Clathrin light chain</fullName>
    </recommendedName>
</protein>
<reference evidence="9" key="1">
    <citation type="submission" date="2013-02" db="EMBL/GenBank/DDBJ databases">
        <authorList>
            <person name="Hughes D."/>
        </authorList>
    </citation>
    <scope>NUCLEOTIDE SEQUENCE</scope>
    <source>
        <strain>Durham</strain>
        <strain evidence="9">NC isolate 2 -- Noor lab</strain>
    </source>
</reference>
<dbReference type="GO" id="GO:0072583">
    <property type="term" value="P:clathrin-dependent endocytosis"/>
    <property type="evidence" value="ECO:0007669"/>
    <property type="project" value="TreeGrafter"/>
</dbReference>
<dbReference type="GO" id="GO:0006886">
    <property type="term" value="P:intracellular protein transport"/>
    <property type="evidence" value="ECO:0007669"/>
    <property type="project" value="InterPro"/>
</dbReference>
<evidence type="ECO:0000256" key="1">
    <source>
        <dbReference type="ARBA" id="ARBA00004180"/>
    </source>
</evidence>